<sequence length="219" mass="23514">MIPPGGEETRFSAASLATRGGIPGTFPALPNSPLPPPPNPNIPLLHRRLPWRSRPCSPPTSTSSTRSRTISPPPSPAPPPPRSISKASFLLLLLFLFDGFAHNVPLTRESRAGVEEQSGEAGRGRPPGEGNERAHFSGSAISGGQRELAPLLPRGRALPRRLHRVTKDDCPIVFHDDSILTQENGMTSEKLVTDLSLEEFLSYGLQKDSSKASPAEIAI</sequence>
<organism evidence="2 3">
    <name type="scientific">Zingiber officinale</name>
    <name type="common">Ginger</name>
    <name type="synonym">Amomum zingiber</name>
    <dbReference type="NCBI Taxonomy" id="94328"/>
    <lineage>
        <taxon>Eukaryota</taxon>
        <taxon>Viridiplantae</taxon>
        <taxon>Streptophyta</taxon>
        <taxon>Embryophyta</taxon>
        <taxon>Tracheophyta</taxon>
        <taxon>Spermatophyta</taxon>
        <taxon>Magnoliopsida</taxon>
        <taxon>Liliopsida</taxon>
        <taxon>Zingiberales</taxon>
        <taxon>Zingiberaceae</taxon>
        <taxon>Zingiber</taxon>
    </lineage>
</organism>
<dbReference type="Proteomes" id="UP000734854">
    <property type="component" value="Unassembled WGS sequence"/>
</dbReference>
<gene>
    <name evidence="2" type="ORF">ZIOFF_009571</name>
</gene>
<comment type="caution">
    <text evidence="2">The sequence shown here is derived from an EMBL/GenBank/DDBJ whole genome shotgun (WGS) entry which is preliminary data.</text>
</comment>
<dbReference type="AlphaFoldDB" id="A0A8J5HFS2"/>
<proteinExistence type="predicted"/>
<feature type="region of interest" description="Disordered" evidence="1">
    <location>
        <begin position="111"/>
        <end position="148"/>
    </location>
</feature>
<feature type="region of interest" description="Disordered" evidence="1">
    <location>
        <begin position="1"/>
        <end position="82"/>
    </location>
</feature>
<evidence type="ECO:0000313" key="3">
    <source>
        <dbReference type="Proteomes" id="UP000734854"/>
    </source>
</evidence>
<reference evidence="2 3" key="1">
    <citation type="submission" date="2020-08" db="EMBL/GenBank/DDBJ databases">
        <title>Plant Genome Project.</title>
        <authorList>
            <person name="Zhang R.-G."/>
        </authorList>
    </citation>
    <scope>NUCLEOTIDE SEQUENCE [LARGE SCALE GENOMIC DNA]</scope>
    <source>
        <tissue evidence="2">Rhizome</tissue>
    </source>
</reference>
<dbReference type="EMBL" id="JACMSC010000003">
    <property type="protein sequence ID" value="KAG6527469.1"/>
    <property type="molecule type" value="Genomic_DNA"/>
</dbReference>
<keyword evidence="3" id="KW-1185">Reference proteome</keyword>
<name>A0A8J5HFS2_ZINOF</name>
<evidence type="ECO:0000313" key="2">
    <source>
        <dbReference type="EMBL" id="KAG6527469.1"/>
    </source>
</evidence>
<feature type="compositionally biased region" description="Pro residues" evidence="1">
    <location>
        <begin position="30"/>
        <end position="41"/>
    </location>
</feature>
<feature type="compositionally biased region" description="Low complexity" evidence="1">
    <location>
        <begin position="52"/>
        <end position="70"/>
    </location>
</feature>
<evidence type="ECO:0000256" key="1">
    <source>
        <dbReference type="SAM" id="MobiDB-lite"/>
    </source>
</evidence>
<feature type="compositionally biased region" description="Pro residues" evidence="1">
    <location>
        <begin position="71"/>
        <end position="82"/>
    </location>
</feature>
<accession>A0A8J5HFS2</accession>
<protein>
    <submittedName>
        <fullName evidence="2">Uncharacterized protein</fullName>
    </submittedName>
</protein>